<evidence type="ECO:0000259" key="6">
    <source>
        <dbReference type="PROSITE" id="PS50905"/>
    </source>
</evidence>
<evidence type="ECO:0000256" key="4">
    <source>
        <dbReference type="ARBA" id="ARBA00022982"/>
    </source>
</evidence>
<keyword evidence="5" id="KW-0408">Iron</keyword>
<dbReference type="Gene3D" id="2.20.28.10">
    <property type="match status" value="1"/>
</dbReference>
<dbReference type="EMBL" id="LFVU01000027">
    <property type="protein sequence ID" value="KMT21622.1"/>
    <property type="molecule type" value="Genomic_DNA"/>
</dbReference>
<comment type="caution">
    <text evidence="7">The sequence shown here is derived from an EMBL/GenBank/DDBJ whole genome shotgun (WGS) entry which is preliminary data.</text>
</comment>
<feature type="domain" description="Ferritin-like diiron" evidence="6">
    <location>
        <begin position="2"/>
        <end position="149"/>
    </location>
</feature>
<dbReference type="PANTHER" id="PTHR43865">
    <property type="entry name" value="RUBRERYTHRIN-RELATED"/>
    <property type="match status" value="1"/>
</dbReference>
<evidence type="ECO:0000313" key="7">
    <source>
        <dbReference type="EMBL" id="KMT21622.1"/>
    </source>
</evidence>
<dbReference type="NCBIfam" id="NF045767">
    <property type="entry name" value="RuberyRbr"/>
    <property type="match status" value="1"/>
</dbReference>
<comment type="cofactor">
    <cofactor evidence="1">
        <name>Fe(3+)</name>
        <dbReference type="ChEBI" id="CHEBI:29034"/>
    </cofactor>
</comment>
<accession>A0A0J8D6X7</accession>
<dbReference type="PROSITE" id="PS50905">
    <property type="entry name" value="FERRITIN_LIKE"/>
    <property type="match status" value="1"/>
</dbReference>
<keyword evidence="8" id="KW-1185">Reference proteome</keyword>
<dbReference type="GO" id="GO:0016491">
    <property type="term" value="F:oxidoreductase activity"/>
    <property type="evidence" value="ECO:0007669"/>
    <property type="project" value="InterPro"/>
</dbReference>
<dbReference type="Gene3D" id="1.20.1260.10">
    <property type="match status" value="1"/>
</dbReference>
<dbReference type="RefSeq" id="WP_048571041.1">
    <property type="nucleotide sequence ID" value="NZ_LFVU01000027.1"/>
</dbReference>
<organism evidence="7 8">
    <name type="scientific">Clostridium cylindrosporum DSM 605</name>
    <dbReference type="NCBI Taxonomy" id="1121307"/>
    <lineage>
        <taxon>Bacteria</taxon>
        <taxon>Bacillati</taxon>
        <taxon>Bacillota</taxon>
        <taxon>Clostridia</taxon>
        <taxon>Eubacteriales</taxon>
        <taxon>Clostridiaceae</taxon>
        <taxon>Clostridium</taxon>
    </lineage>
</organism>
<dbReference type="Proteomes" id="UP000036756">
    <property type="component" value="Unassembled WGS sequence"/>
</dbReference>
<dbReference type="PATRIC" id="fig|1121307.3.peg.1242"/>
<dbReference type="InterPro" id="IPR003251">
    <property type="entry name" value="Rr_diiron-bd_dom"/>
</dbReference>
<name>A0A0J8D6X7_CLOCY</name>
<dbReference type="OrthoDB" id="9799749at2"/>
<dbReference type="CDD" id="cd01041">
    <property type="entry name" value="Rubrerythrin"/>
    <property type="match status" value="1"/>
</dbReference>
<dbReference type="InterPro" id="IPR009078">
    <property type="entry name" value="Ferritin-like_SF"/>
</dbReference>
<keyword evidence="3" id="KW-0479">Metal-binding</keyword>
<reference evidence="7 8" key="1">
    <citation type="submission" date="2015-06" db="EMBL/GenBank/DDBJ databases">
        <title>Draft genome sequence of the purine-degrading Clostridium cylindrosporum HC-1 (DSM 605).</title>
        <authorList>
            <person name="Poehlein A."/>
            <person name="Schiel-Bengelsdorf B."/>
            <person name="Bengelsdorf F."/>
            <person name="Daniel R."/>
            <person name="Duerre P."/>
        </authorList>
    </citation>
    <scope>NUCLEOTIDE SEQUENCE [LARGE SCALE GENOMIC DNA]</scope>
    <source>
        <strain evidence="7 8">DSM 605</strain>
    </source>
</reference>
<keyword evidence="4" id="KW-0249">Electron transport</keyword>
<dbReference type="InterPro" id="IPR048574">
    <property type="entry name" value="RUBY_RBDX"/>
</dbReference>
<dbReference type="PANTHER" id="PTHR43865:SF1">
    <property type="entry name" value="RUBRERYTHRIN-RELATED"/>
    <property type="match status" value="1"/>
</dbReference>
<dbReference type="AlphaFoldDB" id="A0A0J8D6X7"/>
<evidence type="ECO:0000256" key="5">
    <source>
        <dbReference type="ARBA" id="ARBA00023004"/>
    </source>
</evidence>
<protein>
    <submittedName>
        <fullName evidence="7">Rubrerythrin</fullName>
    </submittedName>
</protein>
<dbReference type="InterPro" id="IPR012347">
    <property type="entry name" value="Ferritin-like"/>
</dbReference>
<gene>
    <name evidence="7" type="primary">rbr</name>
    <name evidence="7" type="ORF">CLCY_2c03840</name>
</gene>
<evidence type="ECO:0000256" key="2">
    <source>
        <dbReference type="ARBA" id="ARBA00022448"/>
    </source>
</evidence>
<dbReference type="InterPro" id="IPR009040">
    <property type="entry name" value="Ferritin-like_diiron"/>
</dbReference>
<evidence type="ECO:0000256" key="1">
    <source>
        <dbReference type="ARBA" id="ARBA00001965"/>
    </source>
</evidence>
<sequence length="196" mass="22333">MLLGDSKTKENLMRAFAGESQARNRYDMAASVAKKEGFFIIEKAFIYTADQERAHAKLYYDKLKSFAGNNVNISEAGYPIDIYDQTLPLLKAASKNEYEEWGEVYKDFAKVANEEGFTDIATIFSQVAEIEKIHGDRFARFYEEIESGTLFRKSEDVQWMCTNCGHVHTGKEAPGVCSTCSHPRGYFLLFEHSLFE</sequence>
<proteinExistence type="predicted"/>
<dbReference type="SUPFAM" id="SSF57802">
    <property type="entry name" value="Rubredoxin-like"/>
    <property type="match status" value="1"/>
</dbReference>
<dbReference type="STRING" id="1121307.CLCY_2c03840"/>
<dbReference type="CDD" id="cd00729">
    <property type="entry name" value="rubredoxin_SM"/>
    <property type="match status" value="1"/>
</dbReference>
<dbReference type="InterPro" id="IPR052364">
    <property type="entry name" value="Rubrerythrin"/>
</dbReference>
<dbReference type="GO" id="GO:0046872">
    <property type="term" value="F:metal ion binding"/>
    <property type="evidence" value="ECO:0007669"/>
    <property type="project" value="UniProtKB-KW"/>
</dbReference>
<dbReference type="Pfam" id="PF02915">
    <property type="entry name" value="Rubrerythrin"/>
    <property type="match status" value="1"/>
</dbReference>
<evidence type="ECO:0000313" key="8">
    <source>
        <dbReference type="Proteomes" id="UP000036756"/>
    </source>
</evidence>
<dbReference type="SUPFAM" id="SSF47240">
    <property type="entry name" value="Ferritin-like"/>
    <property type="match status" value="1"/>
</dbReference>
<evidence type="ECO:0000256" key="3">
    <source>
        <dbReference type="ARBA" id="ARBA00022723"/>
    </source>
</evidence>
<dbReference type="Pfam" id="PF21349">
    <property type="entry name" value="RUBY_RBDX"/>
    <property type="match status" value="1"/>
</dbReference>
<keyword evidence="2" id="KW-0813">Transport</keyword>